<dbReference type="RefSeq" id="WP_310095901.1">
    <property type="nucleotide sequence ID" value="NZ_JAVDTT010000005.1"/>
</dbReference>
<keyword evidence="1" id="KW-1133">Transmembrane helix</keyword>
<dbReference type="InterPro" id="IPR002656">
    <property type="entry name" value="Acyl_transf_3_dom"/>
</dbReference>
<evidence type="ECO:0000256" key="1">
    <source>
        <dbReference type="SAM" id="Phobius"/>
    </source>
</evidence>
<dbReference type="Pfam" id="PF01757">
    <property type="entry name" value="Acyl_transf_3"/>
    <property type="match status" value="1"/>
</dbReference>
<gene>
    <name evidence="3" type="ORF">J2W94_003376</name>
</gene>
<dbReference type="EC" id="2.3.1.-" evidence="3"/>
<feature type="transmembrane region" description="Helical" evidence="1">
    <location>
        <begin position="253"/>
        <end position="276"/>
    </location>
</feature>
<keyword evidence="4" id="KW-1185">Reference proteome</keyword>
<keyword evidence="1" id="KW-0812">Transmembrane</keyword>
<feature type="transmembrane region" description="Helical" evidence="1">
    <location>
        <begin position="288"/>
        <end position="314"/>
    </location>
</feature>
<keyword evidence="3" id="KW-0012">Acyltransferase</keyword>
<comment type="caution">
    <text evidence="3">The sequence shown here is derived from an EMBL/GenBank/DDBJ whole genome shotgun (WGS) entry which is preliminary data.</text>
</comment>
<feature type="transmembrane region" description="Helical" evidence="1">
    <location>
        <begin position="165"/>
        <end position="185"/>
    </location>
</feature>
<keyword evidence="3" id="KW-0808">Transferase</keyword>
<dbReference type="Proteomes" id="UP001254759">
    <property type="component" value="Unassembled WGS sequence"/>
</dbReference>
<dbReference type="InterPro" id="IPR052734">
    <property type="entry name" value="Nod_factor_acetyltransferase"/>
</dbReference>
<reference evidence="3 4" key="1">
    <citation type="submission" date="2023-07" db="EMBL/GenBank/DDBJ databases">
        <title>Sorghum-associated microbial communities from plants grown in Nebraska, USA.</title>
        <authorList>
            <person name="Schachtman D."/>
        </authorList>
    </citation>
    <scope>NUCLEOTIDE SEQUENCE [LARGE SCALE GENOMIC DNA]</scope>
    <source>
        <strain evidence="3 4">BE107</strain>
    </source>
</reference>
<accession>A0ABU1RWD6</accession>
<evidence type="ECO:0000259" key="2">
    <source>
        <dbReference type="Pfam" id="PF01757"/>
    </source>
</evidence>
<dbReference type="EMBL" id="JAVDTT010000005">
    <property type="protein sequence ID" value="MDR6843069.1"/>
    <property type="molecule type" value="Genomic_DNA"/>
</dbReference>
<dbReference type="PANTHER" id="PTHR37312:SF1">
    <property type="entry name" value="MEMBRANE-BOUND ACYLTRANSFERASE YKRP-RELATED"/>
    <property type="match status" value="1"/>
</dbReference>
<dbReference type="GO" id="GO:0016746">
    <property type="term" value="F:acyltransferase activity"/>
    <property type="evidence" value="ECO:0007669"/>
    <property type="project" value="UniProtKB-KW"/>
</dbReference>
<feature type="transmembrane region" description="Helical" evidence="1">
    <location>
        <begin position="320"/>
        <end position="341"/>
    </location>
</feature>
<protein>
    <submittedName>
        <fullName evidence="3">Acyltransferase</fullName>
        <ecNumber evidence="3">2.3.1.-</ecNumber>
    </submittedName>
</protein>
<name>A0ABU1RWD6_9GAMM</name>
<evidence type="ECO:0000313" key="3">
    <source>
        <dbReference type="EMBL" id="MDR6843069.1"/>
    </source>
</evidence>
<feature type="transmembrane region" description="Helical" evidence="1">
    <location>
        <begin position="137"/>
        <end position="158"/>
    </location>
</feature>
<organism evidence="3 4">
    <name type="scientific">Pseudoxanthomonas sacheonensis</name>
    <dbReference type="NCBI Taxonomy" id="443615"/>
    <lineage>
        <taxon>Bacteria</taxon>
        <taxon>Pseudomonadati</taxon>
        <taxon>Pseudomonadota</taxon>
        <taxon>Gammaproteobacteria</taxon>
        <taxon>Lysobacterales</taxon>
        <taxon>Lysobacteraceae</taxon>
        <taxon>Pseudoxanthomonas</taxon>
    </lineage>
</organism>
<feature type="transmembrane region" description="Helical" evidence="1">
    <location>
        <begin position="88"/>
        <end position="105"/>
    </location>
</feature>
<feature type="transmembrane region" description="Helical" evidence="1">
    <location>
        <begin position="191"/>
        <end position="210"/>
    </location>
</feature>
<keyword evidence="1" id="KW-0472">Membrane</keyword>
<evidence type="ECO:0000313" key="4">
    <source>
        <dbReference type="Proteomes" id="UP001254759"/>
    </source>
</evidence>
<feature type="domain" description="Acyltransferase 3" evidence="2">
    <location>
        <begin position="25"/>
        <end position="337"/>
    </location>
</feature>
<proteinExistence type="predicted"/>
<dbReference type="PANTHER" id="PTHR37312">
    <property type="entry name" value="MEMBRANE-BOUND ACYLTRANSFERASE YKRP-RELATED"/>
    <property type="match status" value="1"/>
</dbReference>
<sequence length="360" mass="39117">MAAATGLAPQHLRAGVAEATVRDTRIDAAKGVAIALVVLGHAKGIPTGFTVLVYSFHVPLFFLLSGWLSHRRNAQTAAQALATLSRTLLVPYVFFFFAAYGYWLITRHIGEKALRWGQMPWWEPLGGLLTGIGPQLYVHPALWFLPALFVTALTYYFLGRRLQPWIVAVLMLPLTMLWIMTFPTLGLRLPFALDVLPVALFFYACGALAGRAVSLPQSALRGCALAALLLVPWLLLAWSNGRVDINQLRFGASAWKFILAALLGTSVVLLASPLAARSAALRWMGRNTLLILCTHILVFFVLSGVAAVLGLFPAGSKPGLAWALCVSGISIALCVPLRVLFMRYAPWTLGLRRATTQATA</sequence>
<feature type="transmembrane region" description="Helical" evidence="1">
    <location>
        <begin position="222"/>
        <end position="241"/>
    </location>
</feature>
<feature type="transmembrane region" description="Helical" evidence="1">
    <location>
        <begin position="49"/>
        <end position="68"/>
    </location>
</feature>